<protein>
    <submittedName>
        <fullName evidence="2">Uncharacterized protein</fullName>
    </submittedName>
</protein>
<dbReference type="AlphaFoldDB" id="A0AAE0YFR9"/>
<proteinExistence type="predicted"/>
<comment type="caution">
    <text evidence="2">The sequence shown here is derived from an EMBL/GenBank/DDBJ whole genome shotgun (WGS) entry which is preliminary data.</text>
</comment>
<dbReference type="Proteomes" id="UP001283361">
    <property type="component" value="Unassembled WGS sequence"/>
</dbReference>
<sequence>MTLACNASLWSNPRSQPGDPRLILRCLEKTAASTTARLLATRTPNVSHHAQNSQLSSESNVGDSEPLKKRPAGEFKVEDVPIISTYQTSASRSHQLHDRNHSLTQTKITATWVEFLVYISIWSISRSASQVPEKTQENYRSVDLGHRAGTYHYQLISR</sequence>
<reference evidence="2" key="1">
    <citation type="journal article" date="2023" name="G3 (Bethesda)">
        <title>A reference genome for the long-term kleptoplast-retaining sea slug Elysia crispata morphotype clarki.</title>
        <authorList>
            <person name="Eastman K.E."/>
            <person name="Pendleton A.L."/>
            <person name="Shaikh M.A."/>
            <person name="Suttiyut T."/>
            <person name="Ogas R."/>
            <person name="Tomko P."/>
            <person name="Gavelis G."/>
            <person name="Widhalm J.R."/>
            <person name="Wisecaver J.H."/>
        </authorList>
    </citation>
    <scope>NUCLEOTIDE SEQUENCE</scope>
    <source>
        <strain evidence="2">ECLA1</strain>
    </source>
</reference>
<evidence type="ECO:0000256" key="1">
    <source>
        <dbReference type="SAM" id="MobiDB-lite"/>
    </source>
</evidence>
<evidence type="ECO:0000313" key="2">
    <source>
        <dbReference type="EMBL" id="KAK3744294.1"/>
    </source>
</evidence>
<gene>
    <name evidence="2" type="ORF">RRG08_030380</name>
</gene>
<feature type="compositionally biased region" description="Polar residues" evidence="1">
    <location>
        <begin position="44"/>
        <end position="62"/>
    </location>
</feature>
<name>A0AAE0YFR9_9GAST</name>
<evidence type="ECO:0000313" key="3">
    <source>
        <dbReference type="Proteomes" id="UP001283361"/>
    </source>
</evidence>
<organism evidence="2 3">
    <name type="scientific">Elysia crispata</name>
    <name type="common">lettuce slug</name>
    <dbReference type="NCBI Taxonomy" id="231223"/>
    <lineage>
        <taxon>Eukaryota</taxon>
        <taxon>Metazoa</taxon>
        <taxon>Spiralia</taxon>
        <taxon>Lophotrochozoa</taxon>
        <taxon>Mollusca</taxon>
        <taxon>Gastropoda</taxon>
        <taxon>Heterobranchia</taxon>
        <taxon>Euthyneura</taxon>
        <taxon>Panpulmonata</taxon>
        <taxon>Sacoglossa</taxon>
        <taxon>Placobranchoidea</taxon>
        <taxon>Plakobranchidae</taxon>
        <taxon>Elysia</taxon>
    </lineage>
</organism>
<dbReference type="EMBL" id="JAWDGP010006267">
    <property type="protein sequence ID" value="KAK3744294.1"/>
    <property type="molecule type" value="Genomic_DNA"/>
</dbReference>
<accession>A0AAE0YFR9</accession>
<keyword evidence="3" id="KW-1185">Reference proteome</keyword>
<feature type="region of interest" description="Disordered" evidence="1">
    <location>
        <begin position="42"/>
        <end position="73"/>
    </location>
</feature>